<dbReference type="Gene3D" id="1.10.4030.10">
    <property type="entry name" value="Porin chaperone SurA, peptide-binding domain"/>
    <property type="match status" value="1"/>
</dbReference>
<dbReference type="Pfam" id="PF13616">
    <property type="entry name" value="Rotamase_3"/>
    <property type="match status" value="1"/>
</dbReference>
<dbReference type="EMBL" id="JBHSHL010000009">
    <property type="protein sequence ID" value="MFC4804005.1"/>
    <property type="molecule type" value="Genomic_DNA"/>
</dbReference>
<dbReference type="PROSITE" id="PS51257">
    <property type="entry name" value="PROKAR_LIPOPROTEIN"/>
    <property type="match status" value="1"/>
</dbReference>
<protein>
    <submittedName>
        <fullName evidence="5">Peptidylprolyl isomerase</fullName>
        <ecNumber evidence="5">5.2.1.8</ecNumber>
    </submittedName>
</protein>
<dbReference type="PROSITE" id="PS01096">
    <property type="entry name" value="PPIC_PPIASE_1"/>
    <property type="match status" value="1"/>
</dbReference>
<dbReference type="PANTHER" id="PTHR47245">
    <property type="entry name" value="PEPTIDYLPROLYL ISOMERASE"/>
    <property type="match status" value="1"/>
</dbReference>
<keyword evidence="3" id="KW-0732">Signal</keyword>
<evidence type="ECO:0000256" key="3">
    <source>
        <dbReference type="SAM" id="SignalP"/>
    </source>
</evidence>
<dbReference type="InterPro" id="IPR023058">
    <property type="entry name" value="PPIase_PpiC_CS"/>
</dbReference>
<gene>
    <name evidence="5" type="ORF">ACFO4R_02815</name>
</gene>
<dbReference type="SUPFAM" id="SSF109998">
    <property type="entry name" value="Triger factor/SurA peptide-binding domain-like"/>
    <property type="match status" value="1"/>
</dbReference>
<accession>A0ABV9QI58</accession>
<dbReference type="EC" id="5.2.1.8" evidence="5"/>
<evidence type="ECO:0000256" key="1">
    <source>
        <dbReference type="PROSITE-ProRule" id="PRU00278"/>
    </source>
</evidence>
<feature type="signal peptide" evidence="3">
    <location>
        <begin position="1"/>
        <end position="22"/>
    </location>
</feature>
<organism evidence="5 6">
    <name type="scientific">Filifactor villosus</name>
    <dbReference type="NCBI Taxonomy" id="29374"/>
    <lineage>
        <taxon>Bacteria</taxon>
        <taxon>Bacillati</taxon>
        <taxon>Bacillota</taxon>
        <taxon>Clostridia</taxon>
        <taxon>Peptostreptococcales</taxon>
        <taxon>Filifactoraceae</taxon>
        <taxon>Filifactor</taxon>
    </lineage>
</organism>
<dbReference type="PANTHER" id="PTHR47245:SF2">
    <property type="entry name" value="PEPTIDYL-PROLYL CIS-TRANS ISOMERASE HP_0175-RELATED"/>
    <property type="match status" value="1"/>
</dbReference>
<evidence type="ECO:0000259" key="4">
    <source>
        <dbReference type="PROSITE" id="PS50198"/>
    </source>
</evidence>
<name>A0ABV9QI58_9FIRM</name>
<keyword evidence="1 5" id="KW-0413">Isomerase</keyword>
<sequence length="377" mass="42536">MKRFLKTAALTLASVIMLSACGGGSADQLAKVNGQVITKDDFKRTLSLYSPSYELQFGPTVWEMEIEPGVTFAQKFQEEIYEKMITDKVLEEAATEEGITVTDEEVEKDFEELSATLKQQEAFKKMMDENKIDDEYLKGQIKKDKTIQKFFDKKMEESKVSDEEAKKYYDEHIEDFTKSEVKASHILISTRDEATQAPLSDAEKAKKKEEAEAILKQAKSGKNFAELAQQHSQDPGSAKLGGDLGYFDKKRMVPEFSEVAFALKVGEISDLVETEYGYHIIKLIDKKEAEVESFESVKQGIKDNLEYDKYNALVEELKGKAKIERSEENLKKVEEEIAKEREQKAKADQEASAPAEGEQNAENTEGTENTEATDSTK</sequence>
<evidence type="ECO:0000313" key="6">
    <source>
        <dbReference type="Proteomes" id="UP001595916"/>
    </source>
</evidence>
<keyword evidence="6" id="KW-1185">Reference proteome</keyword>
<evidence type="ECO:0000313" key="5">
    <source>
        <dbReference type="EMBL" id="MFC4804005.1"/>
    </source>
</evidence>
<dbReference type="InterPro" id="IPR000297">
    <property type="entry name" value="PPIase_PpiC"/>
</dbReference>
<dbReference type="InterPro" id="IPR027304">
    <property type="entry name" value="Trigger_fact/SurA_dom_sf"/>
</dbReference>
<dbReference type="InterPro" id="IPR046357">
    <property type="entry name" value="PPIase_dom_sf"/>
</dbReference>
<proteinExistence type="predicted"/>
<dbReference type="InterPro" id="IPR050245">
    <property type="entry name" value="PrsA_foldase"/>
</dbReference>
<evidence type="ECO:0000256" key="2">
    <source>
        <dbReference type="SAM" id="MobiDB-lite"/>
    </source>
</evidence>
<dbReference type="GO" id="GO:0003755">
    <property type="term" value="F:peptidyl-prolyl cis-trans isomerase activity"/>
    <property type="evidence" value="ECO:0007669"/>
    <property type="project" value="UniProtKB-EC"/>
</dbReference>
<dbReference type="Pfam" id="PF13624">
    <property type="entry name" value="SurA_N_3"/>
    <property type="match status" value="1"/>
</dbReference>
<feature type="compositionally biased region" description="Low complexity" evidence="2">
    <location>
        <begin position="355"/>
        <end position="377"/>
    </location>
</feature>
<feature type="compositionally biased region" description="Basic and acidic residues" evidence="2">
    <location>
        <begin position="324"/>
        <end position="349"/>
    </location>
</feature>
<comment type="caution">
    <text evidence="5">The sequence shown here is derived from an EMBL/GenBank/DDBJ whole genome shotgun (WGS) entry which is preliminary data.</text>
</comment>
<dbReference type="RefSeq" id="WP_379787485.1">
    <property type="nucleotide sequence ID" value="NZ_JBHSHL010000009.1"/>
</dbReference>
<feature type="domain" description="PpiC" evidence="4">
    <location>
        <begin position="178"/>
        <end position="285"/>
    </location>
</feature>
<dbReference type="PROSITE" id="PS50198">
    <property type="entry name" value="PPIC_PPIASE_2"/>
    <property type="match status" value="1"/>
</dbReference>
<feature type="chain" id="PRO_5047264471" evidence="3">
    <location>
        <begin position="23"/>
        <end position="377"/>
    </location>
</feature>
<dbReference type="Proteomes" id="UP001595916">
    <property type="component" value="Unassembled WGS sequence"/>
</dbReference>
<feature type="region of interest" description="Disordered" evidence="2">
    <location>
        <begin position="324"/>
        <end position="377"/>
    </location>
</feature>
<dbReference type="SUPFAM" id="SSF54534">
    <property type="entry name" value="FKBP-like"/>
    <property type="match status" value="1"/>
</dbReference>
<reference evidence="6" key="1">
    <citation type="journal article" date="2019" name="Int. J. Syst. Evol. Microbiol.">
        <title>The Global Catalogue of Microorganisms (GCM) 10K type strain sequencing project: providing services to taxonomists for standard genome sequencing and annotation.</title>
        <authorList>
            <consortium name="The Broad Institute Genomics Platform"/>
            <consortium name="The Broad Institute Genome Sequencing Center for Infectious Disease"/>
            <person name="Wu L."/>
            <person name="Ma J."/>
        </authorList>
    </citation>
    <scope>NUCLEOTIDE SEQUENCE [LARGE SCALE GENOMIC DNA]</scope>
    <source>
        <strain evidence="6">CCUG 46385</strain>
    </source>
</reference>
<keyword evidence="1" id="KW-0697">Rotamase</keyword>
<dbReference type="Gene3D" id="3.10.50.40">
    <property type="match status" value="1"/>
</dbReference>